<dbReference type="Gene3D" id="1.10.3210.10">
    <property type="entry name" value="Hypothetical protein af1432"/>
    <property type="match status" value="1"/>
</dbReference>
<sequence length="206" mass="24188">MLMTLERWQRVCDTLQIACEENEFQKLLQAWSESQRVYHTQQHLQECLQHVDYFAAQLSDEEVAIIEIALWYHDAIYQLSAKDNERQSANWAISYLQKAGGRLEVLEDVERLIMVTCHDALPKGKLQQVIVDIDLAILGASSERFNEYGEQVRQEYAHVPKLIYRYKRKSILKGFLQRDKIFQTNVFNSCYENQARTNLKKEIASL</sequence>
<dbReference type="InterPro" id="IPR009218">
    <property type="entry name" value="HD_phosphohydro"/>
</dbReference>
<dbReference type="SUPFAM" id="SSF109604">
    <property type="entry name" value="HD-domain/PDEase-like"/>
    <property type="match status" value="1"/>
</dbReference>
<evidence type="ECO:0000313" key="1">
    <source>
        <dbReference type="EMBL" id="CAA6815068.1"/>
    </source>
</evidence>
<reference evidence="1" key="1">
    <citation type="submission" date="2020-01" db="EMBL/GenBank/DDBJ databases">
        <authorList>
            <person name="Meier V. D."/>
            <person name="Meier V D."/>
        </authorList>
    </citation>
    <scope>NUCLEOTIDE SEQUENCE</scope>
    <source>
        <strain evidence="1">HLG_WM_MAG_07</strain>
    </source>
</reference>
<dbReference type="EMBL" id="CACVAY010000071">
    <property type="protein sequence ID" value="CAA6815068.1"/>
    <property type="molecule type" value="Genomic_DNA"/>
</dbReference>
<dbReference type="PANTHER" id="PTHR21174">
    <property type="match status" value="1"/>
</dbReference>
<dbReference type="AlphaFoldDB" id="A0A6S6TJP0"/>
<protein>
    <submittedName>
        <fullName evidence="1">N-methyl-D-aspartate receptor NMDAR2C subunit</fullName>
    </submittedName>
</protein>
<dbReference type="PANTHER" id="PTHR21174:SF0">
    <property type="entry name" value="HD PHOSPHOHYDROLASE FAMILY PROTEIN-RELATED"/>
    <property type="match status" value="1"/>
</dbReference>
<accession>A0A6S6TJP0</accession>
<name>A0A6S6TJP0_9GAMM</name>
<organism evidence="1">
    <name type="scientific">uncultured Thiotrichaceae bacterium</name>
    <dbReference type="NCBI Taxonomy" id="298394"/>
    <lineage>
        <taxon>Bacteria</taxon>
        <taxon>Pseudomonadati</taxon>
        <taxon>Pseudomonadota</taxon>
        <taxon>Gammaproteobacteria</taxon>
        <taxon>Thiotrichales</taxon>
        <taxon>Thiotrichaceae</taxon>
        <taxon>environmental samples</taxon>
    </lineage>
</organism>
<dbReference type="PIRSF" id="PIRSF035170">
    <property type="entry name" value="HD_phosphohydro"/>
    <property type="match status" value="1"/>
</dbReference>
<keyword evidence="1" id="KW-0675">Receptor</keyword>
<proteinExistence type="predicted"/>
<gene>
    <name evidence="1" type="ORF">HELGO_WM4400</name>
</gene>